<reference evidence="4" key="1">
    <citation type="submission" date="2015-11" db="EMBL/GenBank/DDBJ databases">
        <authorList>
            <person name="Varghese N."/>
        </authorList>
    </citation>
    <scope>NUCLEOTIDE SEQUENCE [LARGE SCALE GENOMIC DNA]</scope>
    <source>
        <strain evidence="4">DSM 45899</strain>
    </source>
</reference>
<keyword evidence="2" id="KW-0732">Signal</keyword>
<feature type="region of interest" description="Disordered" evidence="1">
    <location>
        <begin position="30"/>
        <end position="65"/>
    </location>
</feature>
<evidence type="ECO:0000313" key="4">
    <source>
        <dbReference type="Proteomes" id="UP000198802"/>
    </source>
</evidence>
<dbReference type="EMBL" id="FAOZ01000011">
    <property type="protein sequence ID" value="CUU57334.1"/>
    <property type="molecule type" value="Genomic_DNA"/>
</dbReference>
<dbReference type="PANTHER" id="PTHR34853">
    <property type="match status" value="1"/>
</dbReference>
<dbReference type="AlphaFoldDB" id="A0A0S4QSD3"/>
<sequence length="447" mass="45770">MTRPRIRLLCLTLGVTTLATPLAACTARSTSATALRPTAPTVASATAPTRTSKTTNQPTATGTATSTASYQLSGYGLKGLTVNGRTGSEDLADLPAGKPGELVSTAPVTAPDGLRAWRMLYHSTGPGGEDRLVTGLVVAPAAGTPVPPAGRQLVAFGHGTTGINDSCAPSRADSPLSTVGGTLQLARDGNVLAITDYTGLGGPGEHPIYVADVEGKAVLDAARAARSLTAAQVGRDVVLWGYSQGGQAVLAASGLATAYAPDLRVRGVAATAPLADVRTSLRELLATPGGVGYLLLAVLGVTAADPAVNPAGLLTTTGRRLSAVAHNRCAIDLLQASTGESVTSVFTSDPLRTEPFAGALERQWQQLEKPGPPKLVLQGDLDTVIRQPTTDNVVRALCAAGGPVEYRRYQLADHLTVVNASMRDLSAWINARFATDGTAAPDSCSQL</sequence>
<dbReference type="GO" id="GO:0004806">
    <property type="term" value="F:triacylglycerol lipase activity"/>
    <property type="evidence" value="ECO:0007669"/>
    <property type="project" value="InterPro"/>
</dbReference>
<proteinExistence type="predicted"/>
<keyword evidence="4" id="KW-1185">Reference proteome</keyword>
<evidence type="ECO:0000256" key="1">
    <source>
        <dbReference type="SAM" id="MobiDB-lite"/>
    </source>
</evidence>
<feature type="signal peptide" evidence="2">
    <location>
        <begin position="1"/>
        <end position="23"/>
    </location>
</feature>
<protein>
    <submittedName>
        <fullName evidence="3">Lysophospholipase, alpha-beta hydrolase superfamily</fullName>
    </submittedName>
</protein>
<dbReference type="PANTHER" id="PTHR34853:SF1">
    <property type="entry name" value="LIPASE 5"/>
    <property type="match status" value="1"/>
</dbReference>
<dbReference type="Gene3D" id="3.40.50.1820">
    <property type="entry name" value="alpha/beta hydrolase"/>
    <property type="match status" value="2"/>
</dbReference>
<gene>
    <name evidence="3" type="ORF">Ga0074812_111171</name>
</gene>
<dbReference type="GO" id="GO:0016042">
    <property type="term" value="P:lipid catabolic process"/>
    <property type="evidence" value="ECO:0007669"/>
    <property type="project" value="InterPro"/>
</dbReference>
<evidence type="ECO:0000256" key="2">
    <source>
        <dbReference type="SAM" id="SignalP"/>
    </source>
</evidence>
<dbReference type="InterPro" id="IPR005152">
    <property type="entry name" value="Lipase_secreted"/>
</dbReference>
<evidence type="ECO:0000313" key="3">
    <source>
        <dbReference type="EMBL" id="CUU57334.1"/>
    </source>
</evidence>
<dbReference type="Pfam" id="PF03583">
    <property type="entry name" value="LIP"/>
    <property type="match status" value="1"/>
</dbReference>
<feature type="chain" id="PRO_5038916050" evidence="2">
    <location>
        <begin position="24"/>
        <end position="447"/>
    </location>
</feature>
<accession>A0A0S4QSD3</accession>
<dbReference type="SUPFAM" id="SSF53474">
    <property type="entry name" value="alpha/beta-Hydrolases"/>
    <property type="match status" value="1"/>
</dbReference>
<name>A0A0S4QSD3_9ACTN</name>
<organism evidence="3 4">
    <name type="scientific">Parafrankia irregularis</name>
    <dbReference type="NCBI Taxonomy" id="795642"/>
    <lineage>
        <taxon>Bacteria</taxon>
        <taxon>Bacillati</taxon>
        <taxon>Actinomycetota</taxon>
        <taxon>Actinomycetes</taxon>
        <taxon>Frankiales</taxon>
        <taxon>Frankiaceae</taxon>
        <taxon>Parafrankia</taxon>
    </lineage>
</organism>
<dbReference type="InterPro" id="IPR029058">
    <property type="entry name" value="AB_hydrolase_fold"/>
</dbReference>
<dbReference type="RefSeq" id="WP_091278576.1">
    <property type="nucleotide sequence ID" value="NZ_FAOZ01000011.1"/>
</dbReference>
<keyword evidence="3" id="KW-0378">Hydrolase</keyword>
<dbReference type="Proteomes" id="UP000198802">
    <property type="component" value="Unassembled WGS sequence"/>
</dbReference>